<dbReference type="InterPro" id="IPR029033">
    <property type="entry name" value="His_PPase_superfam"/>
</dbReference>
<protein>
    <recommendedName>
        <fullName evidence="4">Phosphoglycerate mutase-like protein</fullName>
    </recommendedName>
</protein>
<comment type="caution">
    <text evidence="2">The sequence shown here is derived from an EMBL/GenBank/DDBJ whole genome shotgun (WGS) entry which is preliminary data.</text>
</comment>
<evidence type="ECO:0008006" key="4">
    <source>
        <dbReference type="Google" id="ProtNLM"/>
    </source>
</evidence>
<gene>
    <name evidence="2" type="ORF">SLS53_002407</name>
</gene>
<evidence type="ECO:0000313" key="2">
    <source>
        <dbReference type="EMBL" id="KAK7746448.1"/>
    </source>
</evidence>
<dbReference type="AlphaFoldDB" id="A0AAN9YIN2"/>
<dbReference type="Gene3D" id="3.40.50.1240">
    <property type="entry name" value="Phosphoglycerate mutase-like"/>
    <property type="match status" value="1"/>
</dbReference>
<proteinExistence type="predicted"/>
<dbReference type="InterPro" id="IPR013078">
    <property type="entry name" value="His_Pase_superF_clade-1"/>
</dbReference>
<keyword evidence="3" id="KW-1185">Reference proteome</keyword>
<dbReference type="CDD" id="cd07040">
    <property type="entry name" value="HP"/>
    <property type="match status" value="1"/>
</dbReference>
<name>A0AAN9YIN2_9PEZI</name>
<dbReference type="SUPFAM" id="SSF53254">
    <property type="entry name" value="Phosphoglycerate mutase-like"/>
    <property type="match status" value="1"/>
</dbReference>
<dbReference type="InterPro" id="IPR050275">
    <property type="entry name" value="PGM_Phosphatase"/>
</dbReference>
<reference evidence="2 3" key="1">
    <citation type="journal article" date="2023" name="PLoS ONE">
        <title>Cytospora paraplurivora sp. nov. isolated from orchards with fruit tree decline syndrome in Ontario, Canada.</title>
        <authorList>
            <person name="Ilyukhin E."/>
            <person name="Nguyen H.D.T."/>
            <person name="Castle A.J."/>
            <person name="Ellouze W."/>
        </authorList>
    </citation>
    <scope>NUCLEOTIDE SEQUENCE [LARGE SCALE GENOMIC DNA]</scope>
    <source>
        <strain evidence="2 3">FDS-564</strain>
    </source>
</reference>
<feature type="region of interest" description="Disordered" evidence="1">
    <location>
        <begin position="1"/>
        <end position="25"/>
    </location>
</feature>
<dbReference type="GO" id="GO:0005737">
    <property type="term" value="C:cytoplasm"/>
    <property type="evidence" value="ECO:0007669"/>
    <property type="project" value="TreeGrafter"/>
</dbReference>
<dbReference type="GO" id="GO:0016791">
    <property type="term" value="F:phosphatase activity"/>
    <property type="evidence" value="ECO:0007669"/>
    <property type="project" value="TreeGrafter"/>
</dbReference>
<evidence type="ECO:0000313" key="3">
    <source>
        <dbReference type="Proteomes" id="UP001320245"/>
    </source>
</evidence>
<dbReference type="PANTHER" id="PTHR48100">
    <property type="entry name" value="BROAD-SPECIFICITY PHOSPHATASE YOR283W-RELATED"/>
    <property type="match status" value="1"/>
</dbReference>
<dbReference type="SMART" id="SM00855">
    <property type="entry name" value="PGAM"/>
    <property type="match status" value="1"/>
</dbReference>
<sequence length="360" mass="39657">MEKGQDVQPETGVSSPWGHFLPSSFYLSDEKPCKLRETDEDDDPAFEEDCRTWTVREDQALFESDWESHELGALPKKMRESVVSALLLEGQGNVAEQLKVNDVEAGPAGMALQANAVASLLFVAAAEALETENYTIPDPELSELGRNQCAELGRSIREKLPQDLDVGLILCSAMRRTCETAALALGDWAAEKGIPIQAHAGWQENSAKPCDTGSPIAGVAAEFPGIDFTHVDPVYPDKTSPAGERYKYVRANLLGRAQMVLEDLYHRPEKAIIVVSHSGYMRQCVTGDWFFNADYRIYDFVERTGGDGEKFELKQWDLTKSGHGGMGWSWDETVEIGAGLPEKELPPDAESQLPPGVRPN</sequence>
<feature type="region of interest" description="Disordered" evidence="1">
    <location>
        <begin position="339"/>
        <end position="360"/>
    </location>
</feature>
<accession>A0AAN9YIN2</accession>
<organism evidence="2 3">
    <name type="scientific">Cytospora paraplurivora</name>
    <dbReference type="NCBI Taxonomy" id="2898453"/>
    <lineage>
        <taxon>Eukaryota</taxon>
        <taxon>Fungi</taxon>
        <taxon>Dikarya</taxon>
        <taxon>Ascomycota</taxon>
        <taxon>Pezizomycotina</taxon>
        <taxon>Sordariomycetes</taxon>
        <taxon>Sordariomycetidae</taxon>
        <taxon>Diaporthales</taxon>
        <taxon>Cytosporaceae</taxon>
        <taxon>Cytospora</taxon>
    </lineage>
</organism>
<evidence type="ECO:0000256" key="1">
    <source>
        <dbReference type="SAM" id="MobiDB-lite"/>
    </source>
</evidence>
<dbReference type="PANTHER" id="PTHR48100:SF24">
    <property type="entry name" value="PHOSPHOGLYCERATE MUTASE"/>
    <property type="match status" value="1"/>
</dbReference>
<dbReference type="EMBL" id="JAJSPL020000006">
    <property type="protein sequence ID" value="KAK7746448.1"/>
    <property type="molecule type" value="Genomic_DNA"/>
</dbReference>
<dbReference type="Pfam" id="PF00300">
    <property type="entry name" value="His_Phos_1"/>
    <property type="match status" value="1"/>
</dbReference>
<dbReference type="Proteomes" id="UP001320245">
    <property type="component" value="Unassembled WGS sequence"/>
</dbReference>